<dbReference type="InterPro" id="IPR031009">
    <property type="entry name" value="Tcm_partner"/>
</dbReference>
<evidence type="ECO:0008006" key="4">
    <source>
        <dbReference type="Google" id="ProtNLM"/>
    </source>
</evidence>
<proteinExistence type="predicted"/>
<name>A0A0Y0PD51_9MICO</name>
<keyword evidence="3" id="KW-1185">Reference proteome</keyword>
<evidence type="ECO:0000313" key="3">
    <source>
        <dbReference type="Proteomes" id="UP000058305"/>
    </source>
</evidence>
<reference evidence="3" key="2">
    <citation type="submission" date="2016-01" db="EMBL/GenBank/DDBJ databases">
        <title>First complete genome sequence of a species in the genus Microterricola, an extremophilic cold active enzyme producing strain ERGS5:02 isolated from Sikkim Himalaya.</title>
        <authorList>
            <person name="Kumar R."/>
            <person name="Singh D."/>
            <person name="Swarnkar M.K."/>
        </authorList>
    </citation>
    <scope>NUCLEOTIDE SEQUENCE [LARGE SCALE GENOMIC DNA]</scope>
    <source>
        <strain evidence="3">ERGS5:02</strain>
    </source>
</reference>
<dbReference type="OrthoDB" id="5070486at2"/>
<dbReference type="EMBL" id="CP014145">
    <property type="protein sequence ID" value="AMB60562.1"/>
    <property type="molecule type" value="Genomic_DNA"/>
</dbReference>
<organism evidence="2 3">
    <name type="scientific">Microterricola viridarii</name>
    <dbReference type="NCBI Taxonomy" id="412690"/>
    <lineage>
        <taxon>Bacteria</taxon>
        <taxon>Bacillati</taxon>
        <taxon>Actinomycetota</taxon>
        <taxon>Actinomycetes</taxon>
        <taxon>Micrococcales</taxon>
        <taxon>Microbacteriaceae</taxon>
        <taxon>Microterricola</taxon>
    </lineage>
</organism>
<feature type="region of interest" description="Disordered" evidence="1">
    <location>
        <begin position="342"/>
        <end position="364"/>
    </location>
</feature>
<reference evidence="2 3" key="1">
    <citation type="journal article" date="2016" name="J. Biotechnol.">
        <title>First complete genome sequence of a species in the genus Microterricola, an extremophilic cold active enzyme producing bacterial strain ERGS5:02 isolated from Sikkim Himalaya.</title>
        <authorList>
            <person name="Himanshu"/>
            <person name="Swarnkar M.K."/>
            <person name="Singh D."/>
            <person name="Kumar R."/>
        </authorList>
    </citation>
    <scope>NUCLEOTIDE SEQUENCE [LARGE SCALE GENOMIC DNA]</scope>
    <source>
        <strain evidence="2 3">ERGS5:02</strain>
    </source>
</reference>
<accession>A0A0Y0PD51</accession>
<gene>
    <name evidence="2" type="ORF">AWU67_14015</name>
</gene>
<dbReference type="KEGG" id="mvd:AWU67_14015"/>
<dbReference type="AlphaFoldDB" id="A0A0Y0PD51"/>
<sequence length="364" mass="41206">MSSGSHAVWSLEPHTRAKHDLLERYLGAWYPALASHNKRILFLDGFAGPGVYASGEPGSPTIALRTLLEHSHLPQMSGTEFIFIFNEKDRTRHQKLLEVVATEQARHPAWPANVKVFVENENFTSVATEILAQLGTGRLAPTFAFLDPFGYKDVPIKLIADLMKFDRSELFIYFDHNSAVRFSTAGNVDVQFEALFGTDEFKNAPPASDPNRGTFLRDLYRDQLMKECGFKYVRHFEMVNSQGRTGNYLFFCTRHKLGLEKMKDAMWRVDPQAGNRFSDILAGQQVLFDDVVDTGPLRAELKRVFSGRTVSIEMIEDYVLVNTPFAKTHIKVKTLKPMQLAGEISSPNQRRPGTFPSETQVTFH</sequence>
<evidence type="ECO:0000256" key="1">
    <source>
        <dbReference type="SAM" id="MobiDB-lite"/>
    </source>
</evidence>
<protein>
    <recommendedName>
        <fullName evidence="4">Three-Cys-motif partner protein</fullName>
    </recommendedName>
</protein>
<feature type="compositionally biased region" description="Polar residues" evidence="1">
    <location>
        <begin position="345"/>
        <end position="364"/>
    </location>
</feature>
<dbReference type="NCBIfam" id="TIGR04474">
    <property type="entry name" value="tcm_partner"/>
    <property type="match status" value="1"/>
</dbReference>
<evidence type="ECO:0000313" key="2">
    <source>
        <dbReference type="EMBL" id="AMB60562.1"/>
    </source>
</evidence>
<dbReference type="Proteomes" id="UP000058305">
    <property type="component" value="Chromosome"/>
</dbReference>